<name>A0A6U5G643_9STRA</name>
<keyword evidence="2" id="KW-0732">Signal</keyword>
<keyword evidence="1" id="KW-0812">Transmembrane</keyword>
<evidence type="ECO:0000256" key="2">
    <source>
        <dbReference type="SAM" id="SignalP"/>
    </source>
</evidence>
<dbReference type="EMBL" id="HBFR01017211">
    <property type="protein sequence ID" value="CAD8885349.1"/>
    <property type="molecule type" value="Transcribed_RNA"/>
</dbReference>
<protein>
    <submittedName>
        <fullName evidence="4">Uncharacterized protein</fullName>
    </submittedName>
</protein>
<keyword evidence="1" id="KW-1133">Transmembrane helix</keyword>
<dbReference type="AlphaFoldDB" id="A0A6U5G643"/>
<organism evidence="4">
    <name type="scientific">Corethron hystrix</name>
    <dbReference type="NCBI Taxonomy" id="216773"/>
    <lineage>
        <taxon>Eukaryota</taxon>
        <taxon>Sar</taxon>
        <taxon>Stramenopiles</taxon>
        <taxon>Ochrophyta</taxon>
        <taxon>Bacillariophyta</taxon>
        <taxon>Coscinodiscophyceae</taxon>
        <taxon>Corethrophycidae</taxon>
        <taxon>Corethrales</taxon>
        <taxon>Corethraceae</taxon>
        <taxon>Corethron</taxon>
    </lineage>
</organism>
<evidence type="ECO:0000313" key="3">
    <source>
        <dbReference type="EMBL" id="CAD8885349.1"/>
    </source>
</evidence>
<feature type="transmembrane region" description="Helical" evidence="1">
    <location>
        <begin position="65"/>
        <end position="87"/>
    </location>
</feature>
<reference evidence="4" key="1">
    <citation type="submission" date="2021-01" db="EMBL/GenBank/DDBJ databases">
        <authorList>
            <person name="Corre E."/>
            <person name="Pelletier E."/>
            <person name="Niang G."/>
            <person name="Scheremetjew M."/>
            <person name="Finn R."/>
            <person name="Kale V."/>
            <person name="Holt S."/>
            <person name="Cochrane G."/>
            <person name="Meng A."/>
            <person name="Brown T."/>
            <person name="Cohen L."/>
        </authorList>
    </citation>
    <scope>NUCLEOTIDE SEQUENCE</scope>
    <source>
        <strain evidence="4">308</strain>
    </source>
</reference>
<evidence type="ECO:0000256" key="1">
    <source>
        <dbReference type="SAM" id="Phobius"/>
    </source>
</evidence>
<proteinExistence type="predicted"/>
<feature type="chain" id="PRO_5036192245" evidence="2">
    <location>
        <begin position="21"/>
        <end position="260"/>
    </location>
</feature>
<dbReference type="EMBL" id="HBFR01017212">
    <property type="protein sequence ID" value="CAD8885350.1"/>
    <property type="molecule type" value="Transcribed_RNA"/>
</dbReference>
<feature type="signal peptide" evidence="2">
    <location>
        <begin position="1"/>
        <end position="20"/>
    </location>
</feature>
<accession>A0A6U5G643</accession>
<evidence type="ECO:0000313" key="4">
    <source>
        <dbReference type="EMBL" id="CAD8885350.1"/>
    </source>
</evidence>
<keyword evidence="1" id="KW-0472">Membrane</keyword>
<gene>
    <name evidence="3" type="ORF">CHYS00102_LOCUS12546</name>
    <name evidence="4" type="ORF">CHYS00102_LOCUS12547</name>
</gene>
<sequence>MKNFSISLSVLVLSASLVYSYEIEGQNVVASPRFLEGSSSGSGSGSCAAGPGALAVLGAVDSLDAVIVALTALAASFSFLASIVALLEGIVESIGGTLLEATGCSARRKKRELKSYKYMDPELVAGVQDALMGLYDAIDALIEARSDPAIGDAFDADICSLADAAAELEAVLGGRRRALKSKSGKAGGIVCEYAGKSAKTYSPSPTATAALTYKAKSGKGYYYATVTPEPSETVEPTEAVYYTYYPKGGKRARNLQKSDQ</sequence>